<evidence type="ECO:0000259" key="10">
    <source>
        <dbReference type="Pfam" id="PF00692"/>
    </source>
</evidence>
<dbReference type="Proteomes" id="UP000000872">
    <property type="component" value="Segment"/>
</dbReference>
<gene>
    <name evidence="11" type="primary">AMV002</name>
</gene>
<comment type="function">
    <text evidence="1">This enzyme is involved in nucleotide metabolism: it produces dUMP, the immediate precursor of thymidine nucleotides and it decreases the intracellular concentration of dUTP so that uracil cannot be incorporated into DNA.</text>
</comment>
<accession>Q9EN44</accession>
<comment type="similarity">
    <text evidence="2">Belongs to the dUTPase family.</text>
</comment>
<keyword evidence="6" id="KW-0378">Hydrolase</keyword>
<evidence type="ECO:0000256" key="7">
    <source>
        <dbReference type="ARBA" id="ARBA00022842"/>
    </source>
</evidence>
<evidence type="ECO:0000256" key="5">
    <source>
        <dbReference type="ARBA" id="ARBA00022723"/>
    </source>
</evidence>
<name>Q9EN44_AMEPV</name>
<feature type="domain" description="dUTPase-like" evidence="10">
    <location>
        <begin position="17"/>
        <end position="141"/>
    </location>
</feature>
<dbReference type="Gene3D" id="2.70.40.10">
    <property type="match status" value="1"/>
</dbReference>
<dbReference type="EC" id="3.6.1.23" evidence="3"/>
<keyword evidence="7" id="KW-0460">Magnesium</keyword>
<evidence type="ECO:0000256" key="9">
    <source>
        <dbReference type="ARBA" id="ARBA00030698"/>
    </source>
</evidence>
<dbReference type="RefSeq" id="NP_064784.1">
    <property type="nucleotide sequence ID" value="NC_002520.1"/>
</dbReference>
<dbReference type="Pfam" id="PF00692">
    <property type="entry name" value="dUTPase"/>
    <property type="match status" value="1"/>
</dbReference>
<evidence type="ECO:0000256" key="6">
    <source>
        <dbReference type="ARBA" id="ARBA00022801"/>
    </source>
</evidence>
<dbReference type="InterPro" id="IPR036157">
    <property type="entry name" value="dUTPase-like_sf"/>
</dbReference>
<sequence length="143" mass="16182">MEPIFKYMFVTENAFEPIRQTSKSAGMDLKSAYDYIVSAHDKKLIKTDLIIEIPKGCYARLAPRSDLALNKFIDIGAGVIDEDYRGNVGVILFNHSNEDFIINRGDRISQLICEKILYPKMLKVDSLSETKRSDFGFGSTGYN</sequence>
<dbReference type="NCBIfam" id="NF001862">
    <property type="entry name" value="PRK00601.1"/>
    <property type="match status" value="1"/>
</dbReference>
<dbReference type="KEGG" id="vg:1494592"/>
<evidence type="ECO:0000256" key="8">
    <source>
        <dbReference type="ARBA" id="ARBA00023080"/>
    </source>
</evidence>
<evidence type="ECO:0000256" key="2">
    <source>
        <dbReference type="ARBA" id="ARBA00006581"/>
    </source>
</evidence>
<keyword evidence="8" id="KW-0546">Nucleotide metabolism</keyword>
<keyword evidence="5" id="KW-0479">Metal-binding</keyword>
<keyword evidence="12" id="KW-1185">Reference proteome</keyword>
<evidence type="ECO:0000256" key="4">
    <source>
        <dbReference type="ARBA" id="ARBA00021732"/>
    </source>
</evidence>
<dbReference type="InterPro" id="IPR008181">
    <property type="entry name" value="dUTPase"/>
</dbReference>
<evidence type="ECO:0000256" key="3">
    <source>
        <dbReference type="ARBA" id="ARBA00012379"/>
    </source>
</evidence>
<dbReference type="PANTHER" id="PTHR11241">
    <property type="entry name" value="DEOXYURIDINE 5'-TRIPHOSPHATE NUCLEOTIDOHYDROLASE"/>
    <property type="match status" value="1"/>
</dbReference>
<dbReference type="NCBIfam" id="TIGR00576">
    <property type="entry name" value="dut"/>
    <property type="match status" value="1"/>
</dbReference>
<dbReference type="EMBL" id="AF250284">
    <property type="protein sequence ID" value="AAG02708.1"/>
    <property type="molecule type" value="Genomic_DNA"/>
</dbReference>
<dbReference type="GO" id="GO:0000287">
    <property type="term" value="F:magnesium ion binding"/>
    <property type="evidence" value="ECO:0007669"/>
    <property type="project" value="InterPro"/>
</dbReference>
<dbReference type="OrthoDB" id="12539at10239"/>
<dbReference type="GO" id="GO:0006226">
    <property type="term" value="P:dUMP biosynthetic process"/>
    <property type="evidence" value="ECO:0007669"/>
    <property type="project" value="InterPro"/>
</dbReference>
<dbReference type="CDD" id="cd07557">
    <property type="entry name" value="trimeric_dUTPase"/>
    <property type="match status" value="1"/>
</dbReference>
<dbReference type="SUPFAM" id="SSF51283">
    <property type="entry name" value="dUTPase-like"/>
    <property type="match status" value="1"/>
</dbReference>
<reference evidence="11 12" key="1">
    <citation type="journal article" date="2000" name="Virology">
        <title>Complete genomic sequence of the Amsacta moorei entomopoxvirus: analysis and comparison with other poxviruses.</title>
        <authorList>
            <person name="Bawden A.L."/>
            <person name="Glassberg K.J."/>
            <person name="Diggans J."/>
            <person name="Shaw R."/>
            <person name="Farmerie W."/>
            <person name="Moyer R.W."/>
        </authorList>
    </citation>
    <scope>NUCLEOTIDE SEQUENCE [LARGE SCALE GENOMIC DNA]</scope>
</reference>
<evidence type="ECO:0000313" key="12">
    <source>
        <dbReference type="Proteomes" id="UP000000872"/>
    </source>
</evidence>
<dbReference type="PANTHER" id="PTHR11241:SF0">
    <property type="entry name" value="DEOXYURIDINE 5'-TRIPHOSPHATE NUCLEOTIDOHYDROLASE"/>
    <property type="match status" value="1"/>
</dbReference>
<dbReference type="InterPro" id="IPR029054">
    <property type="entry name" value="dUTPase-like"/>
</dbReference>
<dbReference type="GO" id="GO:0004170">
    <property type="term" value="F:dUTP diphosphatase activity"/>
    <property type="evidence" value="ECO:0007669"/>
    <property type="project" value="UniProtKB-EC"/>
</dbReference>
<dbReference type="InterPro" id="IPR033704">
    <property type="entry name" value="dUTPase_trimeric"/>
</dbReference>
<dbReference type="GeneID" id="1494592"/>
<organismHost>
    <name type="scientific">Amsacta</name>
    <dbReference type="NCBI Taxonomy" id="340055"/>
</organismHost>
<protein>
    <recommendedName>
        <fullName evidence="4">Deoxyuridine 5'-triphosphate nucleotidohydrolase</fullName>
        <ecNumber evidence="3">3.6.1.23</ecNumber>
    </recommendedName>
    <alternativeName>
        <fullName evidence="9">dUTP pyrophosphatase</fullName>
    </alternativeName>
</protein>
<organism evidence="11 12">
    <name type="scientific">Amsacta moorei entomopoxvirus</name>
    <name type="common">AmEPV</name>
    <dbReference type="NCBI Taxonomy" id="28321"/>
    <lineage>
        <taxon>Viruses</taxon>
        <taxon>Varidnaviria</taxon>
        <taxon>Bamfordvirae</taxon>
        <taxon>Nucleocytoviricota</taxon>
        <taxon>Pokkesviricetes</taxon>
        <taxon>Chitovirales</taxon>
        <taxon>Poxviridae</taxon>
        <taxon>Entomopoxvirinae</taxon>
        <taxon>Betaentomopoxvirus</taxon>
    </lineage>
</organism>
<dbReference type="GO" id="GO:0046081">
    <property type="term" value="P:dUTP catabolic process"/>
    <property type="evidence" value="ECO:0007669"/>
    <property type="project" value="InterPro"/>
</dbReference>
<evidence type="ECO:0000313" key="11">
    <source>
        <dbReference type="EMBL" id="AAG02708.1"/>
    </source>
</evidence>
<proteinExistence type="inferred from homology"/>
<evidence type="ECO:0000256" key="1">
    <source>
        <dbReference type="ARBA" id="ARBA00003495"/>
    </source>
</evidence>